<dbReference type="AlphaFoldDB" id="A0A1T5D6C9"/>
<gene>
    <name evidence="3" type="ORF">SAMN05660750_01769</name>
</gene>
<dbReference type="InterPro" id="IPR000639">
    <property type="entry name" value="Epox_hydrolase-like"/>
</dbReference>
<keyword evidence="1" id="KW-0378">Hydrolase</keyword>
<dbReference type="Gene3D" id="3.40.50.1820">
    <property type="entry name" value="alpha/beta hydrolase"/>
    <property type="match status" value="1"/>
</dbReference>
<dbReference type="GO" id="GO:0016787">
    <property type="term" value="F:hydrolase activity"/>
    <property type="evidence" value="ECO:0007669"/>
    <property type="project" value="UniProtKB-KW"/>
</dbReference>
<evidence type="ECO:0000259" key="2">
    <source>
        <dbReference type="Pfam" id="PF00561"/>
    </source>
</evidence>
<proteinExistence type="predicted"/>
<dbReference type="SUPFAM" id="SSF53474">
    <property type="entry name" value="alpha/beta-Hydrolases"/>
    <property type="match status" value="1"/>
</dbReference>
<accession>A0A1T5D6C9</accession>
<dbReference type="Pfam" id="PF00561">
    <property type="entry name" value="Abhydrolase_1"/>
    <property type="match status" value="1"/>
</dbReference>
<dbReference type="PANTHER" id="PTHR43329">
    <property type="entry name" value="EPOXIDE HYDROLASE"/>
    <property type="match status" value="1"/>
</dbReference>
<dbReference type="PRINTS" id="PR00111">
    <property type="entry name" value="ABHYDROLASE"/>
</dbReference>
<evidence type="ECO:0000313" key="4">
    <source>
        <dbReference type="Proteomes" id="UP000190130"/>
    </source>
</evidence>
<reference evidence="3 4" key="1">
    <citation type="submission" date="2017-02" db="EMBL/GenBank/DDBJ databases">
        <authorList>
            <person name="Peterson S.W."/>
        </authorList>
    </citation>
    <scope>NUCLEOTIDE SEQUENCE [LARGE SCALE GENOMIC DNA]</scope>
    <source>
        <strain evidence="3 4">DSM 9653</strain>
    </source>
</reference>
<feature type="domain" description="AB hydrolase-1" evidence="2">
    <location>
        <begin position="36"/>
        <end position="292"/>
    </location>
</feature>
<protein>
    <submittedName>
        <fullName evidence="3">Haloacetate dehalogenase</fullName>
    </submittedName>
</protein>
<organism evidence="3 4">
    <name type="scientific">Bosea thiooxidans</name>
    <dbReference type="NCBI Taxonomy" id="53254"/>
    <lineage>
        <taxon>Bacteria</taxon>
        <taxon>Pseudomonadati</taxon>
        <taxon>Pseudomonadota</taxon>
        <taxon>Alphaproteobacteria</taxon>
        <taxon>Hyphomicrobiales</taxon>
        <taxon>Boseaceae</taxon>
        <taxon>Bosea</taxon>
    </lineage>
</organism>
<dbReference type="InterPro" id="IPR000073">
    <property type="entry name" value="AB_hydrolase_1"/>
</dbReference>
<evidence type="ECO:0000256" key="1">
    <source>
        <dbReference type="ARBA" id="ARBA00022801"/>
    </source>
</evidence>
<sequence length="308" mass="33700">MLPRMTNIDTLFPGFKAHWIDGPAGKIFARVGGEGPPLVLIHGFPQTHAEWHRLAPELAKTHTVVCPDLRGYGWSAAPHGDGGKETYTKRGMGEDIVAVMQTLGHIRFGVIGHDRGARVGYRLALDHPGRVERLALLDILPTISMWEGMNAARAMQVYHWTFLAQPEPTPENLLKADPIGWLDRTIASWSRAKNLDLFDPLAMRAYAESFSDPSRTHAACEDYRAGATTDIAHDKADLAANKRILCPTLVLWGEAGIPAKGASPLEIWRETFAPQAEGQAIDSGHFLPEENPQATLAALKPFLAQAVA</sequence>
<dbReference type="InterPro" id="IPR029058">
    <property type="entry name" value="AB_hydrolase_fold"/>
</dbReference>
<dbReference type="Proteomes" id="UP000190130">
    <property type="component" value="Unassembled WGS sequence"/>
</dbReference>
<dbReference type="PRINTS" id="PR00412">
    <property type="entry name" value="EPOXHYDRLASE"/>
</dbReference>
<name>A0A1T5D6C9_9HYPH</name>
<evidence type="ECO:0000313" key="3">
    <source>
        <dbReference type="EMBL" id="SKB67264.1"/>
    </source>
</evidence>
<dbReference type="EMBL" id="FUYX01000004">
    <property type="protein sequence ID" value="SKB67264.1"/>
    <property type="molecule type" value="Genomic_DNA"/>
</dbReference>